<gene>
    <name evidence="2" type="ORF">PARMNEM_LOCUS17925</name>
</gene>
<feature type="region of interest" description="Disordered" evidence="1">
    <location>
        <begin position="1"/>
        <end position="116"/>
    </location>
</feature>
<evidence type="ECO:0000313" key="2">
    <source>
        <dbReference type="EMBL" id="CAK1598998.1"/>
    </source>
</evidence>
<keyword evidence="3" id="KW-1185">Reference proteome</keyword>
<feature type="compositionally biased region" description="Low complexity" evidence="1">
    <location>
        <begin position="142"/>
        <end position="152"/>
    </location>
</feature>
<evidence type="ECO:0000313" key="3">
    <source>
        <dbReference type="Proteomes" id="UP001314205"/>
    </source>
</evidence>
<dbReference type="Proteomes" id="UP001314205">
    <property type="component" value="Unassembled WGS sequence"/>
</dbReference>
<sequence>MFVLQGGEGDGEGEGGGSSSEGGDSPFGRRQFPRDSGCYEAGVGVGGVRVRTSPLVHRSDEPAHRPPDPAPQVKRSIRRRQPDEAECDRIERYPGSAAERAITRSGGLPGGARDDTCETDHKLNVVKFVAGGEPCASEKSSDSGVSSSSLSSAHPHRT</sequence>
<organism evidence="2 3">
    <name type="scientific">Parnassius mnemosyne</name>
    <name type="common">clouded apollo</name>
    <dbReference type="NCBI Taxonomy" id="213953"/>
    <lineage>
        <taxon>Eukaryota</taxon>
        <taxon>Metazoa</taxon>
        <taxon>Ecdysozoa</taxon>
        <taxon>Arthropoda</taxon>
        <taxon>Hexapoda</taxon>
        <taxon>Insecta</taxon>
        <taxon>Pterygota</taxon>
        <taxon>Neoptera</taxon>
        <taxon>Endopterygota</taxon>
        <taxon>Lepidoptera</taxon>
        <taxon>Glossata</taxon>
        <taxon>Ditrysia</taxon>
        <taxon>Papilionoidea</taxon>
        <taxon>Papilionidae</taxon>
        <taxon>Parnassiinae</taxon>
        <taxon>Parnassini</taxon>
        <taxon>Parnassius</taxon>
        <taxon>Driopa</taxon>
    </lineage>
</organism>
<accession>A0AAV1LV90</accession>
<reference evidence="2 3" key="1">
    <citation type="submission" date="2023-11" db="EMBL/GenBank/DDBJ databases">
        <authorList>
            <person name="Hedman E."/>
            <person name="Englund M."/>
            <person name="Stromberg M."/>
            <person name="Nyberg Akerstrom W."/>
            <person name="Nylinder S."/>
            <person name="Jareborg N."/>
            <person name="Kallberg Y."/>
            <person name="Kronander E."/>
        </authorList>
    </citation>
    <scope>NUCLEOTIDE SEQUENCE [LARGE SCALE GENOMIC DNA]</scope>
</reference>
<feature type="compositionally biased region" description="Basic and acidic residues" evidence="1">
    <location>
        <begin position="57"/>
        <end position="67"/>
    </location>
</feature>
<dbReference type="EMBL" id="CAVLGL010000104">
    <property type="protein sequence ID" value="CAK1598998.1"/>
    <property type="molecule type" value="Genomic_DNA"/>
</dbReference>
<proteinExistence type="predicted"/>
<evidence type="ECO:0000256" key="1">
    <source>
        <dbReference type="SAM" id="MobiDB-lite"/>
    </source>
</evidence>
<feature type="compositionally biased region" description="Basic and acidic residues" evidence="1">
    <location>
        <begin position="80"/>
        <end position="92"/>
    </location>
</feature>
<dbReference type="AlphaFoldDB" id="A0AAV1LV90"/>
<protein>
    <submittedName>
        <fullName evidence="2">Uncharacterized protein</fullName>
    </submittedName>
</protein>
<comment type="caution">
    <text evidence="2">The sequence shown here is derived from an EMBL/GenBank/DDBJ whole genome shotgun (WGS) entry which is preliminary data.</text>
</comment>
<name>A0AAV1LV90_9NEOP</name>
<feature type="region of interest" description="Disordered" evidence="1">
    <location>
        <begin position="132"/>
        <end position="158"/>
    </location>
</feature>